<keyword evidence="2" id="KW-1185">Reference proteome</keyword>
<dbReference type="EMBL" id="MU394288">
    <property type="protein sequence ID" value="KAI6090977.1"/>
    <property type="molecule type" value="Genomic_DNA"/>
</dbReference>
<dbReference type="Proteomes" id="UP001497680">
    <property type="component" value="Unassembled WGS sequence"/>
</dbReference>
<accession>A0ACC0DDY2</accession>
<evidence type="ECO:0000313" key="2">
    <source>
        <dbReference type="Proteomes" id="UP001497680"/>
    </source>
</evidence>
<proteinExistence type="predicted"/>
<comment type="caution">
    <text evidence="1">The sequence shown here is derived from an EMBL/GenBank/DDBJ whole genome shotgun (WGS) entry which is preliminary data.</text>
</comment>
<reference evidence="1 2" key="1">
    <citation type="journal article" date="2022" name="New Phytol.">
        <title>Ecological generalism drives hyperdiversity of secondary metabolite gene clusters in xylarialean endophytes.</title>
        <authorList>
            <person name="Franco M.E.E."/>
            <person name="Wisecaver J.H."/>
            <person name="Arnold A.E."/>
            <person name="Ju Y.M."/>
            <person name="Slot J.C."/>
            <person name="Ahrendt S."/>
            <person name="Moore L.P."/>
            <person name="Eastman K.E."/>
            <person name="Scott K."/>
            <person name="Konkel Z."/>
            <person name="Mondo S.J."/>
            <person name="Kuo A."/>
            <person name="Hayes R.D."/>
            <person name="Haridas S."/>
            <person name="Andreopoulos B."/>
            <person name="Riley R."/>
            <person name="LaButti K."/>
            <person name="Pangilinan J."/>
            <person name="Lipzen A."/>
            <person name="Amirebrahimi M."/>
            <person name="Yan J."/>
            <person name="Adam C."/>
            <person name="Keymanesh K."/>
            <person name="Ng V."/>
            <person name="Louie K."/>
            <person name="Northen T."/>
            <person name="Drula E."/>
            <person name="Henrissat B."/>
            <person name="Hsieh H.M."/>
            <person name="Youens-Clark K."/>
            <person name="Lutzoni F."/>
            <person name="Miadlikowska J."/>
            <person name="Eastwood D.C."/>
            <person name="Hamelin R.C."/>
            <person name="Grigoriev I.V."/>
            <person name="U'Ren J.M."/>
        </authorList>
    </citation>
    <scope>NUCLEOTIDE SEQUENCE [LARGE SCALE GENOMIC DNA]</scope>
    <source>
        <strain evidence="1 2">ER1909</strain>
    </source>
</reference>
<protein>
    <submittedName>
        <fullName evidence="1">Uncharacterized protein</fullName>
    </submittedName>
</protein>
<organism evidence="1 2">
    <name type="scientific">Hypoxylon rubiginosum</name>
    <dbReference type="NCBI Taxonomy" id="110542"/>
    <lineage>
        <taxon>Eukaryota</taxon>
        <taxon>Fungi</taxon>
        <taxon>Dikarya</taxon>
        <taxon>Ascomycota</taxon>
        <taxon>Pezizomycotina</taxon>
        <taxon>Sordariomycetes</taxon>
        <taxon>Xylariomycetidae</taxon>
        <taxon>Xylariales</taxon>
        <taxon>Hypoxylaceae</taxon>
        <taxon>Hypoxylon</taxon>
    </lineage>
</organism>
<evidence type="ECO:0000313" key="1">
    <source>
        <dbReference type="EMBL" id="KAI6090977.1"/>
    </source>
</evidence>
<name>A0ACC0DDY2_9PEZI</name>
<sequence length="501" mass="55710">MTNTRYVSQLQDQVSILRQRLSRLESQSSGDFGSLPDATTVDIGDVALIDPPMLTASPTSPFSIETNAFNTTANAPSRPYRTSNVSITSVASATAHRWCALTGRTLELHLPSVVDDLSVGLEAVIHRSHIEHTIVRDLISIHYIPVIHVQCPIVTADQLLLDVHLKHLLPQRQLIVGLAAAVAAAHRARRRPELYSVACSLRGWAEELCQPVLSRKDWAALQSLMLLILYEMVEPSRGLLPSLLSTACRLGISLAQQDATSAPRDMNQNVTRGDSNCLDHPSSFRRQLLTRLLVWERIVSTTSDRPTLLPENAIPQVLLKHFSLPGWGTSQTICQLPRLDFYVSKLANGNCPLSDDCVNLVTADMNEGDLFNLRMYPLICHECVRCQSNRHAAVRSLMPKIRQSAINMISTIDSAQRNGDIICVWLVAQSSFFAGLVLIDQVLKENITLYEQCSSRNDTWDRAKTFLMVCARVLAVCAELWRPGKNLRDVFDSFLKTIISS</sequence>
<gene>
    <name evidence="1" type="ORF">F4821DRAFT_209459</name>
</gene>